<evidence type="ECO:0000313" key="1">
    <source>
        <dbReference type="EMBL" id="MBD8877880.1"/>
    </source>
</evidence>
<keyword evidence="2" id="KW-1185">Reference proteome</keyword>
<comment type="caution">
    <text evidence="1">The sequence shown here is derived from an EMBL/GenBank/DDBJ whole genome shotgun (WGS) entry which is preliminary data.</text>
</comment>
<dbReference type="InterPro" id="IPR016032">
    <property type="entry name" value="Sig_transdc_resp-reg_C-effctor"/>
</dbReference>
<sequence length="388" mass="42968">MVSITAHDEFRVLERVQECAGNPSLWPQTLQCVERSLKCRAYMLEFGPDKEHTGRFSDATQAKELIDFLDNVRTEANRTALRFLIDEAAVNYPYCKAQLTNRSKEVSKHPVPAEHPIANWPGLITPVLRSRGTTVLVGCLWSTISMEEADPDYVMPPFRRFAKAVSSALDVAERFSEAASRKEALQLMASSQKNAMCLIDEDLSIHFSTPSYRELLKDGHIFTVHGNRLVPTKKELETALTSVSQQVGAPFRSGAAAGQSLDATPVPEQSVFVSVHDEALCHVSIRGLPSLPGTPELAESNFILVEVRKPYKLSEDLKGLLRSAFGLSNGEARLAYDLAVSGSLAETLENLDITRNTAKTHLRRIYEKTSTQSQLELTQLIHSLSGLF</sequence>
<accession>A0ABR9CFP2</accession>
<evidence type="ECO:0000313" key="2">
    <source>
        <dbReference type="Proteomes" id="UP000615687"/>
    </source>
</evidence>
<dbReference type="Proteomes" id="UP000615687">
    <property type="component" value="Unassembled WGS sequence"/>
</dbReference>
<reference evidence="1 2" key="1">
    <citation type="submission" date="2020-09" db="EMBL/GenBank/DDBJ databases">
        <title>The genome sequence of type strain Labrenzia polysiphoniae KACC 19711.</title>
        <authorList>
            <person name="Liu Y."/>
        </authorList>
    </citation>
    <scope>NUCLEOTIDE SEQUENCE [LARGE SCALE GENOMIC DNA]</scope>
    <source>
        <strain evidence="1 2">KACC 19711</strain>
    </source>
</reference>
<organism evidence="1 2">
    <name type="scientific">Roseibium polysiphoniae</name>
    <dbReference type="NCBI Taxonomy" id="2571221"/>
    <lineage>
        <taxon>Bacteria</taxon>
        <taxon>Pseudomonadati</taxon>
        <taxon>Pseudomonadota</taxon>
        <taxon>Alphaproteobacteria</taxon>
        <taxon>Hyphomicrobiales</taxon>
        <taxon>Stappiaceae</taxon>
        <taxon>Roseibium</taxon>
    </lineage>
</organism>
<protein>
    <submittedName>
        <fullName evidence="1">Helix-turn-helix transcriptional regulator</fullName>
    </submittedName>
</protein>
<name>A0ABR9CFP2_9HYPH</name>
<dbReference type="SUPFAM" id="SSF46894">
    <property type="entry name" value="C-terminal effector domain of the bipartite response regulators"/>
    <property type="match status" value="1"/>
</dbReference>
<dbReference type="Gene3D" id="1.10.10.10">
    <property type="entry name" value="Winged helix-like DNA-binding domain superfamily/Winged helix DNA-binding domain"/>
    <property type="match status" value="1"/>
</dbReference>
<dbReference type="InterPro" id="IPR036388">
    <property type="entry name" value="WH-like_DNA-bd_sf"/>
</dbReference>
<proteinExistence type="predicted"/>
<dbReference type="EMBL" id="JACYXJ010000006">
    <property type="protein sequence ID" value="MBD8877880.1"/>
    <property type="molecule type" value="Genomic_DNA"/>
</dbReference>
<dbReference type="RefSeq" id="WP_192110338.1">
    <property type="nucleotide sequence ID" value="NZ_JACYXJ010000006.1"/>
</dbReference>
<gene>
    <name evidence="1" type="ORF">IG617_16425</name>
</gene>